<sequence>MNSQAYKEDKVDAITKSQLINTSAVKSKLHLLCVFEKCKYISNGSPTCPRQQNAVPLHGGGVTESERNVSLLAIQRNKERKSAASSQAQLTIHLFSVRNQRPSYDKTIPTFWSIV</sequence>
<dbReference type="VEuPathDB" id="VectorBase:GAUT050564"/>
<keyword evidence="2" id="KW-1185">Reference proteome</keyword>
<dbReference type="Proteomes" id="UP000078200">
    <property type="component" value="Unassembled WGS sequence"/>
</dbReference>
<dbReference type="EnsemblMetazoa" id="GAUT050564-RA">
    <property type="protein sequence ID" value="GAUT050564-PA"/>
    <property type="gene ID" value="GAUT050564"/>
</dbReference>
<dbReference type="STRING" id="7395.A0A1A9VX87"/>
<reference evidence="1" key="1">
    <citation type="submission" date="2020-05" db="UniProtKB">
        <authorList>
            <consortium name="EnsemblMetazoa"/>
        </authorList>
    </citation>
    <scope>IDENTIFICATION</scope>
    <source>
        <strain evidence="1">TTRI</strain>
    </source>
</reference>
<accession>A0A1A9VX87</accession>
<proteinExistence type="predicted"/>
<protein>
    <submittedName>
        <fullName evidence="1">Uncharacterized protein</fullName>
    </submittedName>
</protein>
<dbReference type="AlphaFoldDB" id="A0A1A9VX87"/>
<organism evidence="1 2">
    <name type="scientific">Glossina austeni</name>
    <name type="common">Savannah tsetse fly</name>
    <dbReference type="NCBI Taxonomy" id="7395"/>
    <lineage>
        <taxon>Eukaryota</taxon>
        <taxon>Metazoa</taxon>
        <taxon>Ecdysozoa</taxon>
        <taxon>Arthropoda</taxon>
        <taxon>Hexapoda</taxon>
        <taxon>Insecta</taxon>
        <taxon>Pterygota</taxon>
        <taxon>Neoptera</taxon>
        <taxon>Endopterygota</taxon>
        <taxon>Diptera</taxon>
        <taxon>Brachycera</taxon>
        <taxon>Muscomorpha</taxon>
        <taxon>Hippoboscoidea</taxon>
        <taxon>Glossinidae</taxon>
        <taxon>Glossina</taxon>
    </lineage>
</organism>
<evidence type="ECO:0000313" key="1">
    <source>
        <dbReference type="EnsemblMetazoa" id="GAUT050564-PA"/>
    </source>
</evidence>
<evidence type="ECO:0000313" key="2">
    <source>
        <dbReference type="Proteomes" id="UP000078200"/>
    </source>
</evidence>
<name>A0A1A9VX87_GLOAU</name>